<feature type="region of interest" description="Disordered" evidence="1">
    <location>
        <begin position="248"/>
        <end position="297"/>
    </location>
</feature>
<sequence>MTTSLHDSIASLDLASLNFNVADIAEVEFEVMKDQEKAETVSREDLMSSFSKFDSLVTPDDFSEGKEDDGSVDIVKKFLNHYEAAHHDITADLRAFQSSIGTLIPETKDKENRKTKKGPGKKRKESRKKSDERRYSVERRLEEADVSPVLPNDPPQVNTSSAALQDLPHAPPMGGKDDLTGMSICADMPLPVTPSASSFPERSGTLPDASTMSAKEILAELKGLDAKNMNFIEKSEMIAALKDARSSANCTTTNRTQKPPKPAQNRTVDGAPSTPRASRTRGRSTEPSPRSISASPIRAHLNNLMVVMDLEISDEKEPKTPRQRKKGLKKVRSKSAGTFDVGDSSPVKTSSSWWNLSSTEETSKSSKESKSSRRKKGMRKARSSNALGDDDNILAARLKLSKSSANDTWDLTQTPGRRRRKGLKKSNSNPLLDIDALPLSGAFITSKSNKANSALEETPKTRNRSKLKGRSKSNDSPLDVDNLQPRLQKKNIHSWWNMMVGDESSKSSKESKSSRRKRGLRKAKSNNAIDDFIDYDDDDIAAAAAPKFNGNASWDLTQTPGRRRKKGLKKSNSNPLLDVEPPLPGAFVTSPSKANDSFGLGGDEIGTKKKKKKKRSMSLRRSSSNPTLGVYDVDGNDDGSSKRSKESAGRKKGLRKSSSGSKLDIDAILADGGGLSKKNKRSMSLRRSASNPTLGIHLHSSEEDGSSKRSKDSGGRKKKGMRKNRRADMRKSRSNPTIDVDIPREIFADVIAAPKANFSWDDLRGGVKGKNQRQQQQQMQKQKQKKQPYKEKQTVLYTSTNGEKEEAVIVKVYLDDLLVPFYDIKLSKCGKEKQTDDNHLSAIKSTTINNTRRTMRSQSVDAATARRSKSMDVATAARGRRVDASPVSVRRRLKKQAPGAPNIHKSPVSMRQKLSSAQSPGSLRKVYRCL</sequence>
<evidence type="ECO:0000256" key="1">
    <source>
        <dbReference type="SAM" id="MobiDB-lite"/>
    </source>
</evidence>
<feature type="region of interest" description="Disordered" evidence="1">
    <location>
        <begin position="502"/>
        <end position="523"/>
    </location>
</feature>
<feature type="compositionally biased region" description="Basic residues" evidence="1">
    <location>
        <begin position="113"/>
        <end position="127"/>
    </location>
</feature>
<organism evidence="2 3">
    <name type="scientific">Cylindrotheca closterium</name>
    <dbReference type="NCBI Taxonomy" id="2856"/>
    <lineage>
        <taxon>Eukaryota</taxon>
        <taxon>Sar</taxon>
        <taxon>Stramenopiles</taxon>
        <taxon>Ochrophyta</taxon>
        <taxon>Bacillariophyta</taxon>
        <taxon>Bacillariophyceae</taxon>
        <taxon>Bacillariophycidae</taxon>
        <taxon>Bacillariales</taxon>
        <taxon>Bacillariaceae</taxon>
        <taxon>Cylindrotheca</taxon>
    </lineage>
</organism>
<feature type="region of interest" description="Disordered" evidence="1">
    <location>
        <begin position="406"/>
        <end position="431"/>
    </location>
</feature>
<keyword evidence="3" id="KW-1185">Reference proteome</keyword>
<feature type="compositionally biased region" description="Basic and acidic residues" evidence="1">
    <location>
        <begin position="639"/>
        <end position="649"/>
    </location>
</feature>
<feature type="compositionally biased region" description="Basic residues" evidence="1">
    <location>
        <begin position="372"/>
        <end position="382"/>
    </location>
</feature>
<feature type="region of interest" description="Disordered" evidence="1">
    <location>
        <begin position="449"/>
        <end position="486"/>
    </location>
</feature>
<protein>
    <submittedName>
        <fullName evidence="2">Uncharacterized protein</fullName>
    </submittedName>
</protein>
<feature type="compositionally biased region" description="Basic and acidic residues" evidence="1">
    <location>
        <begin position="128"/>
        <end position="143"/>
    </location>
</feature>
<feature type="compositionally biased region" description="Basic residues" evidence="1">
    <location>
        <begin position="321"/>
        <end position="333"/>
    </location>
</feature>
<feature type="compositionally biased region" description="Low complexity" evidence="1">
    <location>
        <begin position="772"/>
        <end position="781"/>
    </location>
</feature>
<feature type="compositionally biased region" description="Polar residues" evidence="1">
    <location>
        <begin position="346"/>
        <end position="356"/>
    </location>
</feature>
<feature type="compositionally biased region" description="Basic residues" evidence="1">
    <location>
        <begin position="514"/>
        <end position="523"/>
    </location>
</feature>
<feature type="region of interest" description="Disordered" evidence="1">
    <location>
        <begin position="761"/>
        <end position="791"/>
    </location>
</feature>
<evidence type="ECO:0000313" key="3">
    <source>
        <dbReference type="Proteomes" id="UP001295423"/>
    </source>
</evidence>
<feature type="compositionally biased region" description="Basic residues" evidence="1">
    <location>
        <begin position="716"/>
        <end position="725"/>
    </location>
</feature>
<evidence type="ECO:0000313" key="2">
    <source>
        <dbReference type="EMBL" id="CAJ1939237.1"/>
    </source>
</evidence>
<feature type="region of interest" description="Disordered" evidence="1">
    <location>
        <begin position="550"/>
        <end position="737"/>
    </location>
</feature>
<gene>
    <name evidence="2" type="ORF">CYCCA115_LOCUS6496</name>
</gene>
<comment type="caution">
    <text evidence="2">The sequence shown here is derived from an EMBL/GenBank/DDBJ whole genome shotgun (WGS) entry which is preliminary data.</text>
</comment>
<dbReference type="EMBL" id="CAKOGP040000779">
    <property type="protein sequence ID" value="CAJ1939237.1"/>
    <property type="molecule type" value="Genomic_DNA"/>
</dbReference>
<accession>A0AAD2CM62</accession>
<dbReference type="AlphaFoldDB" id="A0AAD2CM62"/>
<feature type="compositionally biased region" description="Polar residues" evidence="1">
    <location>
        <begin position="550"/>
        <end position="560"/>
    </location>
</feature>
<reference evidence="2" key="1">
    <citation type="submission" date="2023-08" db="EMBL/GenBank/DDBJ databases">
        <authorList>
            <person name="Audoor S."/>
            <person name="Bilcke G."/>
        </authorList>
    </citation>
    <scope>NUCLEOTIDE SEQUENCE</scope>
</reference>
<feature type="compositionally biased region" description="Basic residues" evidence="1">
    <location>
        <begin position="461"/>
        <end position="471"/>
    </location>
</feature>
<feature type="compositionally biased region" description="Basic and acidic residues" evidence="1">
    <location>
        <begin position="699"/>
        <end position="715"/>
    </location>
</feature>
<feature type="compositionally biased region" description="Polar residues" evidence="1">
    <location>
        <begin position="406"/>
        <end position="415"/>
    </location>
</feature>
<dbReference type="Proteomes" id="UP001295423">
    <property type="component" value="Unassembled WGS sequence"/>
</dbReference>
<feature type="region of interest" description="Disordered" evidence="1">
    <location>
        <begin position="312"/>
        <end position="388"/>
    </location>
</feature>
<feature type="region of interest" description="Disordered" evidence="1">
    <location>
        <begin position="104"/>
        <end position="178"/>
    </location>
</feature>
<proteinExistence type="predicted"/>
<feature type="compositionally biased region" description="Polar residues" evidence="1">
    <location>
        <begin position="912"/>
        <end position="921"/>
    </location>
</feature>
<feature type="compositionally biased region" description="Polar residues" evidence="1">
    <location>
        <begin position="248"/>
        <end position="257"/>
    </location>
</feature>
<feature type="compositionally biased region" description="Low complexity" evidence="1">
    <location>
        <begin position="287"/>
        <end position="297"/>
    </location>
</feature>
<feature type="compositionally biased region" description="Basic and acidic residues" evidence="1">
    <location>
        <begin position="503"/>
        <end position="513"/>
    </location>
</feature>
<feature type="compositionally biased region" description="Basic and acidic residues" evidence="1">
    <location>
        <begin position="361"/>
        <end position="371"/>
    </location>
</feature>
<feature type="compositionally biased region" description="Basic residues" evidence="1">
    <location>
        <begin position="608"/>
        <end position="618"/>
    </location>
</feature>
<name>A0AAD2CM62_9STRA</name>
<feature type="region of interest" description="Disordered" evidence="1">
    <location>
        <begin position="853"/>
        <end position="922"/>
    </location>
</feature>